<keyword evidence="11" id="KW-0862">Zinc</keyword>
<evidence type="ECO:0000256" key="3">
    <source>
        <dbReference type="ARBA" id="ARBA00007092"/>
    </source>
</evidence>
<dbReference type="InterPro" id="IPR036691">
    <property type="entry name" value="Endo/exonu/phosph_ase_sf"/>
</dbReference>
<dbReference type="EMBL" id="FUEG01000002">
    <property type="protein sequence ID" value="SJL00608.1"/>
    <property type="molecule type" value="Genomic_DNA"/>
</dbReference>
<dbReference type="CDD" id="cd09088">
    <property type="entry name" value="Ape2-like_AP-endo"/>
    <property type="match status" value="1"/>
</dbReference>
<dbReference type="PROSITE" id="PS51435">
    <property type="entry name" value="AP_NUCLEASE_F1_4"/>
    <property type="match status" value="1"/>
</dbReference>
<dbReference type="InterPro" id="IPR017927">
    <property type="entry name" value="FAD-bd_FR_type"/>
</dbReference>
<accession>A0A284QVV8</accession>
<dbReference type="GO" id="GO:0016491">
    <property type="term" value="F:oxidoreductase activity"/>
    <property type="evidence" value="ECO:0007669"/>
    <property type="project" value="UniProtKB-KW"/>
</dbReference>
<dbReference type="SUPFAM" id="SSF56219">
    <property type="entry name" value="DNase I-like"/>
    <property type="match status" value="1"/>
</dbReference>
<evidence type="ECO:0000256" key="4">
    <source>
        <dbReference type="ARBA" id="ARBA00013541"/>
    </source>
</evidence>
<comment type="similarity">
    <text evidence="3">Belongs to the DNA repair enzymes AP/ExoA family.</text>
</comment>
<evidence type="ECO:0000256" key="18">
    <source>
        <dbReference type="PIRSR" id="PIRSR604808-3"/>
    </source>
</evidence>
<feature type="site" description="Transition state stabilizer" evidence="18">
    <location>
        <position position="709"/>
    </location>
</feature>
<dbReference type="GO" id="GO:0008270">
    <property type="term" value="F:zinc ion binding"/>
    <property type="evidence" value="ECO:0007669"/>
    <property type="project" value="UniProtKB-KW"/>
</dbReference>
<evidence type="ECO:0000256" key="20">
    <source>
        <dbReference type="SAM" id="MobiDB-lite"/>
    </source>
</evidence>
<keyword evidence="14" id="KW-0560">Oxidoreductase</keyword>
<name>A0A284QVV8_ARMOS</name>
<dbReference type="GO" id="GO:0050660">
    <property type="term" value="F:flavin adenine dinucleotide binding"/>
    <property type="evidence" value="ECO:0007669"/>
    <property type="project" value="TreeGrafter"/>
</dbReference>
<gene>
    <name evidence="24" type="ORF">ARMOST_03921</name>
</gene>
<dbReference type="OrthoDB" id="1856718at2759"/>
<dbReference type="SUPFAM" id="SSF52343">
    <property type="entry name" value="Ferredoxin reductase-like, C-terminal NADP-linked domain"/>
    <property type="match status" value="1"/>
</dbReference>
<dbReference type="STRING" id="47428.A0A284QVV8"/>
<feature type="domain" description="Flavodoxin-like" evidence="21">
    <location>
        <begin position="7"/>
        <end position="151"/>
    </location>
</feature>
<feature type="active site" description="Proton donor/acceptor" evidence="16">
    <location>
        <position position="707"/>
    </location>
</feature>
<dbReference type="Pfam" id="PF00175">
    <property type="entry name" value="NAD_binding_1"/>
    <property type="match status" value="1"/>
</dbReference>
<dbReference type="Pfam" id="PF00258">
    <property type="entry name" value="Flavodoxin_1"/>
    <property type="match status" value="1"/>
</dbReference>
<dbReference type="PROSITE" id="PS51999">
    <property type="entry name" value="ZF_GRF"/>
    <property type="match status" value="1"/>
</dbReference>
<dbReference type="PROSITE" id="PS50902">
    <property type="entry name" value="FLAVODOXIN_LIKE"/>
    <property type="match status" value="1"/>
</dbReference>
<evidence type="ECO:0000256" key="13">
    <source>
        <dbReference type="ARBA" id="ARBA00022857"/>
    </source>
</evidence>
<dbReference type="PROSITE" id="PS51384">
    <property type="entry name" value="FAD_FR"/>
    <property type="match status" value="1"/>
</dbReference>
<keyword evidence="5" id="KW-0285">Flavoprotein</keyword>
<dbReference type="GO" id="GO:0016787">
    <property type="term" value="F:hydrolase activity"/>
    <property type="evidence" value="ECO:0007669"/>
    <property type="project" value="UniProtKB-KW"/>
</dbReference>
<evidence type="ECO:0000256" key="14">
    <source>
        <dbReference type="ARBA" id="ARBA00023002"/>
    </source>
</evidence>
<feature type="binding site" evidence="17">
    <location>
        <position position="822"/>
    </location>
    <ligand>
        <name>Mg(2+)</name>
        <dbReference type="ChEBI" id="CHEBI:18420"/>
        <label>1</label>
    </ligand>
</feature>
<feature type="region of interest" description="Disordered" evidence="20">
    <location>
        <begin position="880"/>
        <end position="950"/>
    </location>
</feature>
<feature type="site" description="Interaction with DNA substrate" evidence="18">
    <location>
        <position position="823"/>
    </location>
</feature>
<dbReference type="InterPro" id="IPR004808">
    <property type="entry name" value="AP_endonuc_1"/>
</dbReference>
<dbReference type="InterPro" id="IPR001709">
    <property type="entry name" value="Flavoprot_Pyr_Nucl_cyt_Rdtase"/>
</dbReference>
<evidence type="ECO:0000259" key="23">
    <source>
        <dbReference type="PROSITE" id="PS51999"/>
    </source>
</evidence>
<dbReference type="Gene3D" id="3.40.50.360">
    <property type="match status" value="1"/>
</dbReference>
<keyword evidence="8 19" id="KW-0863">Zinc-finger</keyword>
<evidence type="ECO:0000256" key="8">
    <source>
        <dbReference type="ARBA" id="ARBA00022771"/>
    </source>
</evidence>
<evidence type="ECO:0000256" key="17">
    <source>
        <dbReference type="PIRSR" id="PIRSR604808-2"/>
    </source>
</evidence>
<dbReference type="InterPro" id="IPR039261">
    <property type="entry name" value="FNR_nucleotide-bd"/>
</dbReference>
<evidence type="ECO:0000256" key="10">
    <source>
        <dbReference type="ARBA" id="ARBA00022827"/>
    </source>
</evidence>
<dbReference type="SUPFAM" id="SSF63380">
    <property type="entry name" value="Riboflavin synthase domain-like"/>
    <property type="match status" value="1"/>
</dbReference>
<protein>
    <recommendedName>
        <fullName evidence="4">DNA-(apurinic or apyrimidinic site) endonuclease 2</fullName>
    </recommendedName>
</protein>
<dbReference type="Gene3D" id="1.20.990.10">
    <property type="entry name" value="NADPH-cytochrome p450 Reductase, Chain A, domain 3"/>
    <property type="match status" value="1"/>
</dbReference>
<dbReference type="GO" id="GO:0004518">
    <property type="term" value="F:nuclease activity"/>
    <property type="evidence" value="ECO:0007669"/>
    <property type="project" value="InterPro"/>
</dbReference>
<keyword evidence="10" id="KW-0274">FAD</keyword>
<feature type="active site" evidence="16">
    <location>
        <position position="665"/>
    </location>
</feature>
<dbReference type="InterPro" id="IPR029039">
    <property type="entry name" value="Flavoprotein-like_sf"/>
</dbReference>
<keyword evidence="9" id="KW-0378">Hydrolase</keyword>
<dbReference type="InterPro" id="IPR005135">
    <property type="entry name" value="Endo/exonuclease/phosphatase"/>
</dbReference>
<dbReference type="GO" id="GO:0005829">
    <property type="term" value="C:cytosol"/>
    <property type="evidence" value="ECO:0007669"/>
    <property type="project" value="TreeGrafter"/>
</dbReference>
<dbReference type="GO" id="GO:0010181">
    <property type="term" value="F:FMN binding"/>
    <property type="evidence" value="ECO:0007669"/>
    <property type="project" value="InterPro"/>
</dbReference>
<dbReference type="PANTHER" id="PTHR19384">
    <property type="entry name" value="NITRIC OXIDE SYNTHASE-RELATED"/>
    <property type="match status" value="1"/>
</dbReference>
<dbReference type="PRINTS" id="PR00371">
    <property type="entry name" value="FPNCR"/>
</dbReference>
<dbReference type="AlphaFoldDB" id="A0A284QVV8"/>
<keyword evidence="25" id="KW-1185">Reference proteome</keyword>
<feature type="binding site" evidence="17">
    <location>
        <position position="709"/>
    </location>
    <ligand>
        <name>Mg(2+)</name>
        <dbReference type="ChEBI" id="CHEBI:18420"/>
        <label>1</label>
    </ligand>
</feature>
<feature type="binding site" evidence="17">
    <location>
        <position position="823"/>
    </location>
    <ligand>
        <name>Mg(2+)</name>
        <dbReference type="ChEBI" id="CHEBI:18420"/>
        <label>1</label>
    </ligand>
</feature>
<evidence type="ECO:0000256" key="16">
    <source>
        <dbReference type="PIRSR" id="PIRSR604808-1"/>
    </source>
</evidence>
<evidence type="ECO:0000256" key="7">
    <source>
        <dbReference type="ARBA" id="ARBA00022723"/>
    </source>
</evidence>
<dbReference type="InterPro" id="IPR008254">
    <property type="entry name" value="Flavodoxin/NO_synth"/>
</dbReference>
<dbReference type="InterPro" id="IPR003097">
    <property type="entry name" value="CysJ-like_FAD-binding"/>
</dbReference>
<evidence type="ECO:0000256" key="19">
    <source>
        <dbReference type="PROSITE-ProRule" id="PRU01343"/>
    </source>
</evidence>
<dbReference type="Gene3D" id="3.60.10.10">
    <property type="entry name" value="Endonuclease/exonuclease/phosphatase"/>
    <property type="match status" value="1"/>
</dbReference>
<keyword evidence="7 17" id="KW-0479">Metal-binding</keyword>
<feature type="domain" description="GRF-type" evidence="23">
    <location>
        <begin position="1021"/>
        <end position="1082"/>
    </location>
</feature>
<keyword evidence="13" id="KW-0521">NADP</keyword>
<organism evidence="24 25">
    <name type="scientific">Armillaria ostoyae</name>
    <name type="common">Armillaria root rot fungus</name>
    <dbReference type="NCBI Taxonomy" id="47428"/>
    <lineage>
        <taxon>Eukaryota</taxon>
        <taxon>Fungi</taxon>
        <taxon>Dikarya</taxon>
        <taxon>Basidiomycota</taxon>
        <taxon>Agaricomycotina</taxon>
        <taxon>Agaricomycetes</taxon>
        <taxon>Agaricomycetidae</taxon>
        <taxon>Agaricales</taxon>
        <taxon>Marasmiineae</taxon>
        <taxon>Physalacriaceae</taxon>
        <taxon>Armillaria</taxon>
    </lineage>
</organism>
<dbReference type="PRINTS" id="PR00369">
    <property type="entry name" value="FLAVODOXIN"/>
</dbReference>
<dbReference type="Pfam" id="PF00667">
    <property type="entry name" value="FAD_binding_1"/>
    <property type="match status" value="1"/>
</dbReference>
<dbReference type="InterPro" id="IPR001094">
    <property type="entry name" value="Flavdoxin-like"/>
</dbReference>
<dbReference type="InterPro" id="IPR010666">
    <property type="entry name" value="Znf_GRF"/>
</dbReference>
<feature type="binding site" evidence="17">
    <location>
        <position position="707"/>
    </location>
    <ligand>
        <name>Mg(2+)</name>
        <dbReference type="ChEBI" id="CHEBI:18420"/>
        <label>1</label>
    </ligand>
</feature>
<keyword evidence="15" id="KW-0539">Nucleus</keyword>
<evidence type="ECO:0000256" key="12">
    <source>
        <dbReference type="ARBA" id="ARBA00022842"/>
    </source>
</evidence>
<proteinExistence type="inferred from homology"/>
<feature type="domain" description="FAD-binding FR-type" evidence="22">
    <location>
        <begin position="195"/>
        <end position="431"/>
    </location>
</feature>
<feature type="active site" description="Proton acceptor" evidence="16">
    <location>
        <position position="823"/>
    </location>
</feature>
<evidence type="ECO:0000256" key="9">
    <source>
        <dbReference type="ARBA" id="ARBA00022801"/>
    </source>
</evidence>
<evidence type="ECO:0000256" key="1">
    <source>
        <dbReference type="ARBA" id="ARBA00001917"/>
    </source>
</evidence>
<dbReference type="Gene3D" id="2.40.30.10">
    <property type="entry name" value="Translation factors"/>
    <property type="match status" value="1"/>
</dbReference>
<comment type="cofactor">
    <cofactor evidence="1">
        <name>FMN</name>
        <dbReference type="ChEBI" id="CHEBI:58210"/>
    </cofactor>
</comment>
<feature type="compositionally biased region" description="Low complexity" evidence="20">
    <location>
        <begin position="905"/>
        <end position="914"/>
    </location>
</feature>
<reference evidence="25" key="1">
    <citation type="journal article" date="2017" name="Nat. Ecol. Evol.">
        <title>Genome expansion and lineage-specific genetic innovations in the forest pathogenic fungi Armillaria.</title>
        <authorList>
            <person name="Sipos G."/>
            <person name="Prasanna A.N."/>
            <person name="Walter M.C."/>
            <person name="O'Connor E."/>
            <person name="Balint B."/>
            <person name="Krizsan K."/>
            <person name="Kiss B."/>
            <person name="Hess J."/>
            <person name="Varga T."/>
            <person name="Slot J."/>
            <person name="Riley R."/>
            <person name="Boka B."/>
            <person name="Rigling D."/>
            <person name="Barry K."/>
            <person name="Lee J."/>
            <person name="Mihaltcheva S."/>
            <person name="LaButti K."/>
            <person name="Lipzen A."/>
            <person name="Waldron R."/>
            <person name="Moloney N.M."/>
            <person name="Sperisen C."/>
            <person name="Kredics L."/>
            <person name="Vagvoelgyi C."/>
            <person name="Patrignani A."/>
            <person name="Fitzpatrick D."/>
            <person name="Nagy I."/>
            <person name="Doyle S."/>
            <person name="Anderson J.B."/>
            <person name="Grigoriev I.V."/>
            <person name="Gueldener U."/>
            <person name="Muensterkoetter M."/>
            <person name="Nagy L.G."/>
        </authorList>
    </citation>
    <scope>NUCLEOTIDE SEQUENCE [LARGE SCALE GENOMIC DNA]</scope>
    <source>
        <strain evidence="25">C18/9</strain>
    </source>
</reference>
<dbReference type="InterPro" id="IPR023173">
    <property type="entry name" value="NADPH_Cyt_P450_Rdtase_alpha"/>
</dbReference>
<keyword evidence="6" id="KW-0288">FMN</keyword>
<comment type="cofactor">
    <cofactor evidence="2">
        <name>FAD</name>
        <dbReference type="ChEBI" id="CHEBI:57692"/>
    </cofactor>
</comment>
<dbReference type="GO" id="GO:0006281">
    <property type="term" value="P:DNA repair"/>
    <property type="evidence" value="ECO:0007669"/>
    <property type="project" value="InterPro"/>
</dbReference>
<keyword evidence="17" id="KW-0464">Manganese</keyword>
<feature type="site" description="Important for catalytic activity" evidence="18">
    <location>
        <position position="797"/>
    </location>
</feature>
<evidence type="ECO:0000256" key="5">
    <source>
        <dbReference type="ARBA" id="ARBA00022630"/>
    </source>
</evidence>
<evidence type="ECO:0000256" key="11">
    <source>
        <dbReference type="ARBA" id="ARBA00022833"/>
    </source>
</evidence>
<evidence type="ECO:0000313" key="25">
    <source>
        <dbReference type="Proteomes" id="UP000219338"/>
    </source>
</evidence>
<evidence type="ECO:0000259" key="22">
    <source>
        <dbReference type="PROSITE" id="PS51384"/>
    </source>
</evidence>
<dbReference type="PANTHER" id="PTHR19384:SF10">
    <property type="entry name" value="NADPH-DEPENDENT DIFLAVIN OXIDOREDUCTASE 1"/>
    <property type="match status" value="1"/>
</dbReference>
<evidence type="ECO:0000259" key="21">
    <source>
        <dbReference type="PROSITE" id="PS50902"/>
    </source>
</evidence>
<sequence>MGEYEKPLILYATESGNAQETADNIARHCRCIDLRCRVQDVETYLPDDLINESLIIFVIATTGSGVEPRSMTSLWNMLLRSDLPADLFEDIHFTVFGLGDSAYERFCWPAKKLSRRMKGLGATEIYDRGEGDDQHMLGTDGALVPWIEGLLDVLAQLFPLAEGTSRLSWDTVPPPRMAMTKSNEEESMDPLVQDAVYHHATLKYNKRITAEDWYQDVRHFQFSFEEDIQYNPGDVAVIHPLQPYDDVEEFLSSMGWGNIADEVYTLEHIEKDQTMPNHIPRCASLRTIFTRYLDFKAVPRRTFFQYLRYFNTDEQESEKLDEFLSIDTADELYDYCQRVRRTIQEVLTEFRGSKIPLPYIFDIFPPLRPREFSIASSVKMHPREIQLCIAIVKYRTRLKIPRRGICTSYLSALQPGHTLTIGLRRGFINLPDQKTHIICIGPGTGVAPMRSLIEERIFTGTIRNMLYFGCRSALKDQHYGQEWKAYAKENKLVYRVACSRDGPEGVQRTYVQDLIEADGERIWELISQGAWNTLKTQEAILDHLDADIICFQEMKTSRQNLSKDIATPESYAAFFSFPAKKTGYSGVATYTRIVPCKAEEGLTGLLDIKPPLTREERISPSASYPCHSPVEIEGDDDSELDLKDLDSEGRALVLDFGMFVLINVYCPNDGTEAEDRIKYKMDFHRLLSERVKRLIELEKREVVVVGDLNACASLIDHCEGEIILKKLKLKGGGDAAVAEEAFWAEKEGRHWLREWLVEGGGPMVDVVRRQWPDRKGMFTCWNTKISARASNYGTRIDYILITAGLLPWVKAADIQPQVKGSDHCPVMLDLYDELPGTEGPHMLQPTLTANAIEVPRLSSKYWDEFSGKQRSLDTFFGQKAPTRKSAANTQPSSPLSLSPSPPPSSQLSSQASSSKSIGKLQLSQPVPVKRKLTQSQASSSSKKVKPDPEGQRKLLSFFSKPKEPAKPIVVQDSDDDNVEDEDYRLAVKLSLSADTKTASPSSSKSRNAWKALLAPIQPPRCLVHNEPTKELTVTKPGANKGKNFFICSRPVGPGYDKGRVERDREDVDPRYKCNFFKWSSEVKREALRKET</sequence>
<dbReference type="NCBIfam" id="TIGR00633">
    <property type="entry name" value="xth"/>
    <property type="match status" value="1"/>
</dbReference>
<evidence type="ECO:0000256" key="2">
    <source>
        <dbReference type="ARBA" id="ARBA00001974"/>
    </source>
</evidence>
<feature type="binding site" evidence="17">
    <location>
        <position position="553"/>
    </location>
    <ligand>
        <name>Mg(2+)</name>
        <dbReference type="ChEBI" id="CHEBI:18420"/>
        <label>1</label>
    </ligand>
</feature>
<dbReference type="Pfam" id="PF03372">
    <property type="entry name" value="Exo_endo_phos"/>
    <property type="match status" value="1"/>
</dbReference>
<keyword evidence="12 17" id="KW-0460">Magnesium</keyword>
<dbReference type="Proteomes" id="UP000219338">
    <property type="component" value="Unassembled WGS sequence"/>
</dbReference>
<dbReference type="SUPFAM" id="SSF52218">
    <property type="entry name" value="Flavoproteins"/>
    <property type="match status" value="1"/>
</dbReference>
<comment type="cofactor">
    <cofactor evidence="17">
        <name>Mg(2+)</name>
        <dbReference type="ChEBI" id="CHEBI:18420"/>
    </cofactor>
    <cofactor evidence="17">
        <name>Mn(2+)</name>
        <dbReference type="ChEBI" id="CHEBI:29035"/>
    </cofactor>
    <text evidence="17">Probably binds two magnesium or manganese ions per subunit.</text>
</comment>
<dbReference type="Gene3D" id="3.40.50.80">
    <property type="entry name" value="Nucleotide-binding domain of ferredoxin-NADP reductase (FNR) module"/>
    <property type="match status" value="1"/>
</dbReference>
<dbReference type="InterPro" id="IPR001433">
    <property type="entry name" value="OxRdtase_FAD/NAD-bd"/>
</dbReference>
<dbReference type="InterPro" id="IPR017938">
    <property type="entry name" value="Riboflavin_synthase-like_b-brl"/>
</dbReference>
<evidence type="ECO:0000256" key="15">
    <source>
        <dbReference type="ARBA" id="ARBA00023242"/>
    </source>
</evidence>
<evidence type="ECO:0000313" key="24">
    <source>
        <dbReference type="EMBL" id="SJL00608.1"/>
    </source>
</evidence>
<evidence type="ECO:0000256" key="6">
    <source>
        <dbReference type="ARBA" id="ARBA00022643"/>
    </source>
</evidence>